<feature type="domain" description="PAC" evidence="11">
    <location>
        <begin position="674"/>
        <end position="726"/>
    </location>
</feature>
<dbReference type="SUPFAM" id="SSF55781">
    <property type="entry name" value="GAF domain-like"/>
    <property type="match status" value="1"/>
</dbReference>
<dbReference type="InterPro" id="IPR029016">
    <property type="entry name" value="GAF-like_dom_sf"/>
</dbReference>
<keyword evidence="7" id="KW-0175">Coiled coil</keyword>
<dbReference type="PRINTS" id="PR00344">
    <property type="entry name" value="BCTRLSENSOR"/>
</dbReference>
<evidence type="ECO:0000256" key="1">
    <source>
        <dbReference type="ARBA" id="ARBA00000085"/>
    </source>
</evidence>
<evidence type="ECO:0000259" key="11">
    <source>
        <dbReference type="PROSITE" id="PS50113"/>
    </source>
</evidence>
<dbReference type="KEGG" id="nti:DNFV4_00510"/>
<dbReference type="AlphaFoldDB" id="A0AA86MW27"/>
<dbReference type="Pfam" id="PF00072">
    <property type="entry name" value="Response_reg"/>
    <property type="match status" value="1"/>
</dbReference>
<dbReference type="InterPro" id="IPR003594">
    <property type="entry name" value="HATPase_dom"/>
</dbReference>
<dbReference type="SUPFAM" id="SSF55874">
    <property type="entry name" value="ATPase domain of HSP90 chaperone/DNA topoisomerase II/histidine kinase"/>
    <property type="match status" value="1"/>
</dbReference>
<feature type="domain" description="PAS" evidence="10">
    <location>
        <begin position="599"/>
        <end position="672"/>
    </location>
</feature>
<dbReference type="CDD" id="cd00130">
    <property type="entry name" value="PAS"/>
    <property type="match status" value="4"/>
</dbReference>
<dbReference type="Gene3D" id="3.30.450.20">
    <property type="entry name" value="PAS domain"/>
    <property type="match status" value="4"/>
</dbReference>
<feature type="domain" description="PAC" evidence="11">
    <location>
        <begin position="507"/>
        <end position="559"/>
    </location>
</feature>
<dbReference type="Pfam" id="PF13426">
    <property type="entry name" value="PAS_9"/>
    <property type="match status" value="1"/>
</dbReference>
<dbReference type="PROSITE" id="PS50110">
    <property type="entry name" value="RESPONSE_REGULATORY"/>
    <property type="match status" value="1"/>
</dbReference>
<dbReference type="InterPro" id="IPR004358">
    <property type="entry name" value="Sig_transdc_His_kin-like_C"/>
</dbReference>
<dbReference type="Gene3D" id="3.40.50.2300">
    <property type="match status" value="1"/>
</dbReference>
<evidence type="ECO:0000256" key="7">
    <source>
        <dbReference type="SAM" id="Coils"/>
    </source>
</evidence>
<dbReference type="Pfam" id="PF00512">
    <property type="entry name" value="HisKA"/>
    <property type="match status" value="1"/>
</dbReference>
<dbReference type="SMART" id="SM00387">
    <property type="entry name" value="HATPase_c"/>
    <property type="match status" value="1"/>
</dbReference>
<name>A0AA86MW27_9BACT</name>
<dbReference type="InterPro" id="IPR035965">
    <property type="entry name" value="PAS-like_dom_sf"/>
</dbReference>
<accession>A0AA86MW27</accession>
<evidence type="ECO:0000256" key="4">
    <source>
        <dbReference type="ARBA" id="ARBA00022679"/>
    </source>
</evidence>
<dbReference type="InterPro" id="IPR001789">
    <property type="entry name" value="Sig_transdc_resp-reg_receiver"/>
</dbReference>
<evidence type="ECO:0000256" key="6">
    <source>
        <dbReference type="PROSITE-ProRule" id="PRU00169"/>
    </source>
</evidence>
<dbReference type="NCBIfam" id="TIGR00229">
    <property type="entry name" value="sensory_box"/>
    <property type="match status" value="4"/>
</dbReference>
<dbReference type="InterPro" id="IPR011006">
    <property type="entry name" value="CheY-like_superfamily"/>
</dbReference>
<feature type="domain" description="Histidine kinase" evidence="8">
    <location>
        <begin position="739"/>
        <end position="954"/>
    </location>
</feature>
<dbReference type="SUPFAM" id="SSF55785">
    <property type="entry name" value="PYP-like sensor domain (PAS domain)"/>
    <property type="match status" value="4"/>
</dbReference>
<dbReference type="CDD" id="cd00082">
    <property type="entry name" value="HisKA"/>
    <property type="match status" value="1"/>
</dbReference>
<dbReference type="SMART" id="SM00448">
    <property type="entry name" value="REC"/>
    <property type="match status" value="1"/>
</dbReference>
<dbReference type="Pfam" id="PF08448">
    <property type="entry name" value="PAS_4"/>
    <property type="match status" value="2"/>
</dbReference>
<dbReference type="Proteomes" id="UP001179121">
    <property type="component" value="Chromosome"/>
</dbReference>
<evidence type="ECO:0000259" key="8">
    <source>
        <dbReference type="PROSITE" id="PS50109"/>
    </source>
</evidence>
<organism evidence="12 13">
    <name type="scientific">Nitrospira tepida</name>
    <dbReference type="NCBI Taxonomy" id="2973512"/>
    <lineage>
        <taxon>Bacteria</taxon>
        <taxon>Pseudomonadati</taxon>
        <taxon>Nitrospirota</taxon>
        <taxon>Nitrospiria</taxon>
        <taxon>Nitrospirales</taxon>
        <taxon>Nitrospiraceae</taxon>
        <taxon>Nitrospira</taxon>
    </lineage>
</organism>
<sequence length="1103" mass="123341">MREYPPSDPPSVGLSGLYQEIVARSPDAIAILDGAGRYLEQNHAHVLLFGFPDRELLGQTPLLHMEPDLFSRIAGQLQTAGLYRGEILSRTKGRQTLSIELTAFVLTPSTGESARWIWISRDVTKDRRLGEALRVSSLVVEASPFPIAVVDPQYRYRYGNPRFRRMQGLAEGEVAGKSVADIWGRETFHRTIKPSLDRCLQGEESAYEGWFELPDGGRTFLVTTCTPLRSPDGRVDGAAVIGRDVTGLKLAAEAQHRRAERIRAHQATLMALARDEAVQNGYLGEAFRAVTLSAARALEVARTSIWLFSEDRRILEGKDWYERDADRHTAGLRLAVHDCAPYVEALEAAESVLSVREPNVDPRTRDLLARYPSGAGVSALLHVPIRVKGRLLGLLCLEQVGRARDWSAEDEHFAGSVATLVTLALEARQLRQSEARFRCLFEEAPLGMCMYGDLNRIIRVNQAFCALLGYDEEELLGNTIQLCAHPDELARNVALIELLGHGERTHDVLDTRYLRKDRTVVWVTVSARRLTTPGTSQPAVLTTIQDVTAQKQAEEILRRDNEALEQRVLERTADLDRLNQQLQERMAETRRAEQAARASEERFRQLADNIQDVFWMRDLITQQILYVSPAYEKIWGRTCESLYESSQDWLRGVHPLDRARVRKAAQTKQATGEYDEKFRIVRPDGKVRWVRDRAFPIQDASGAVVRVAGLAEDITEYQQLEQQVRQAAKMEALGRLAGGVAHDFNNLLTVIRGYCSFLLQSIPDGDARHAQLVEIRKAADRGAGLTQQLLLFSRGQAVQPKVVDLNAVLERMLEMVQRLVGEDVQITTTLAEQLWPVKLDMGQLEQVIVNLAVNARDAMPQGGHLYIETMNVLNEAATTAPAVRLIVRDTGCGMDEQTKAQVFEPFFTTKKPGKGTGLGLATVHGIITKSDGTIQVQSAPGQGSTFIIEFPRHEMQPPAEREVRRPSTPSGTETILLVEDAATVRQLLREVLRSAGYYLLEASDGVEALEQSRHHEGPIHLVITDAVMPRMGGRQLMDEIRVARPDIQFLLMSGYMNERAGRQGNMQIDVPFIQKPFLPSDLLRTVRQVLDRSGESKPAPNRL</sequence>
<reference evidence="12" key="1">
    <citation type="submission" date="2022-10" db="EMBL/GenBank/DDBJ databases">
        <authorList>
            <person name="Koch H."/>
        </authorList>
    </citation>
    <scope>NUCLEOTIDE SEQUENCE</scope>
    <source>
        <strain evidence="12">DNF</strain>
    </source>
</reference>
<dbReference type="Gene3D" id="1.10.287.130">
    <property type="match status" value="1"/>
</dbReference>
<dbReference type="SUPFAM" id="SSF47384">
    <property type="entry name" value="Homodimeric domain of signal transducing histidine kinase"/>
    <property type="match status" value="1"/>
</dbReference>
<evidence type="ECO:0000256" key="5">
    <source>
        <dbReference type="ARBA" id="ARBA00022777"/>
    </source>
</evidence>
<evidence type="ECO:0000259" key="10">
    <source>
        <dbReference type="PROSITE" id="PS50112"/>
    </source>
</evidence>
<keyword evidence="13" id="KW-1185">Reference proteome</keyword>
<evidence type="ECO:0000313" key="13">
    <source>
        <dbReference type="Proteomes" id="UP001179121"/>
    </source>
</evidence>
<dbReference type="InterPro" id="IPR052162">
    <property type="entry name" value="Sensor_kinase/Photoreceptor"/>
</dbReference>
<dbReference type="SMART" id="SM00086">
    <property type="entry name" value="PAC"/>
    <property type="match status" value="4"/>
</dbReference>
<dbReference type="SMART" id="SM00091">
    <property type="entry name" value="PAS"/>
    <property type="match status" value="4"/>
</dbReference>
<dbReference type="PROSITE" id="PS50112">
    <property type="entry name" value="PAS"/>
    <property type="match status" value="4"/>
</dbReference>
<dbReference type="InterPro" id="IPR000014">
    <property type="entry name" value="PAS"/>
</dbReference>
<dbReference type="RefSeq" id="WP_289267089.1">
    <property type="nucleotide sequence ID" value="NZ_OX365700.1"/>
</dbReference>
<dbReference type="PROSITE" id="PS50113">
    <property type="entry name" value="PAC"/>
    <property type="match status" value="3"/>
</dbReference>
<dbReference type="SUPFAM" id="SSF52172">
    <property type="entry name" value="CheY-like"/>
    <property type="match status" value="1"/>
</dbReference>
<evidence type="ECO:0000259" key="9">
    <source>
        <dbReference type="PROSITE" id="PS50110"/>
    </source>
</evidence>
<feature type="domain" description="PAS" evidence="10">
    <location>
        <begin position="139"/>
        <end position="203"/>
    </location>
</feature>
<feature type="domain" description="PAS" evidence="10">
    <location>
        <begin position="433"/>
        <end position="488"/>
    </location>
</feature>
<dbReference type="PANTHER" id="PTHR43304">
    <property type="entry name" value="PHYTOCHROME-LIKE PROTEIN CPH1"/>
    <property type="match status" value="1"/>
</dbReference>
<dbReference type="InterPro" id="IPR003018">
    <property type="entry name" value="GAF"/>
</dbReference>
<dbReference type="Gene3D" id="3.30.565.10">
    <property type="entry name" value="Histidine kinase-like ATPase, C-terminal domain"/>
    <property type="match status" value="1"/>
</dbReference>
<dbReference type="InterPro" id="IPR013655">
    <property type="entry name" value="PAS_fold_3"/>
</dbReference>
<gene>
    <name evidence="12" type="ORF">DNFV4_00510</name>
</gene>
<dbReference type="GO" id="GO:0000155">
    <property type="term" value="F:phosphorelay sensor kinase activity"/>
    <property type="evidence" value="ECO:0007669"/>
    <property type="project" value="InterPro"/>
</dbReference>
<dbReference type="Pfam" id="PF02518">
    <property type="entry name" value="HATPase_c"/>
    <property type="match status" value="1"/>
</dbReference>
<feature type="coiled-coil region" evidence="7">
    <location>
        <begin position="547"/>
        <end position="599"/>
    </location>
</feature>
<dbReference type="EC" id="2.7.13.3" evidence="2"/>
<evidence type="ECO:0000313" key="12">
    <source>
        <dbReference type="EMBL" id="CAI4030086.1"/>
    </source>
</evidence>
<feature type="domain" description="PAC" evidence="11">
    <location>
        <begin position="205"/>
        <end position="257"/>
    </location>
</feature>
<proteinExistence type="predicted"/>
<dbReference type="SMART" id="SM00388">
    <property type="entry name" value="HisKA"/>
    <property type="match status" value="1"/>
</dbReference>
<feature type="modified residue" description="4-aspartylphosphate" evidence="6">
    <location>
        <position position="1025"/>
    </location>
</feature>
<comment type="catalytic activity">
    <reaction evidence="1">
        <text>ATP + protein L-histidine = ADP + protein N-phospho-L-histidine.</text>
        <dbReference type="EC" id="2.7.13.3"/>
    </reaction>
</comment>
<keyword evidence="4" id="KW-0808">Transferase</keyword>
<dbReference type="InterPro" id="IPR013656">
    <property type="entry name" value="PAS_4"/>
</dbReference>
<dbReference type="SMART" id="SM00065">
    <property type="entry name" value="GAF"/>
    <property type="match status" value="1"/>
</dbReference>
<dbReference type="InterPro" id="IPR001610">
    <property type="entry name" value="PAC"/>
</dbReference>
<dbReference type="InterPro" id="IPR000700">
    <property type="entry name" value="PAS-assoc_C"/>
</dbReference>
<dbReference type="InterPro" id="IPR003661">
    <property type="entry name" value="HisK_dim/P_dom"/>
</dbReference>
<keyword evidence="5 12" id="KW-0418">Kinase</keyword>
<dbReference type="Pfam" id="PF01590">
    <property type="entry name" value="GAF"/>
    <property type="match status" value="1"/>
</dbReference>
<dbReference type="InterPro" id="IPR036890">
    <property type="entry name" value="HATPase_C_sf"/>
</dbReference>
<dbReference type="PROSITE" id="PS50109">
    <property type="entry name" value="HIS_KIN"/>
    <property type="match status" value="1"/>
</dbReference>
<feature type="domain" description="Response regulatory" evidence="9">
    <location>
        <begin position="974"/>
        <end position="1090"/>
    </location>
</feature>
<feature type="domain" description="PAS" evidence="10">
    <location>
        <begin position="14"/>
        <end position="65"/>
    </location>
</feature>
<evidence type="ECO:0000256" key="3">
    <source>
        <dbReference type="ARBA" id="ARBA00022553"/>
    </source>
</evidence>
<protein>
    <recommendedName>
        <fullName evidence="2">histidine kinase</fullName>
        <ecNumber evidence="2">2.7.13.3</ecNumber>
    </recommendedName>
</protein>
<evidence type="ECO:0000256" key="2">
    <source>
        <dbReference type="ARBA" id="ARBA00012438"/>
    </source>
</evidence>
<keyword evidence="3 6" id="KW-0597">Phosphoprotein</keyword>
<dbReference type="InterPro" id="IPR005467">
    <property type="entry name" value="His_kinase_dom"/>
</dbReference>
<dbReference type="Gene3D" id="3.30.450.40">
    <property type="match status" value="1"/>
</dbReference>
<dbReference type="PANTHER" id="PTHR43304:SF1">
    <property type="entry name" value="PAC DOMAIN-CONTAINING PROTEIN"/>
    <property type="match status" value="1"/>
</dbReference>
<dbReference type="InterPro" id="IPR036097">
    <property type="entry name" value="HisK_dim/P_sf"/>
</dbReference>
<dbReference type="Pfam" id="PF08447">
    <property type="entry name" value="PAS_3"/>
    <property type="match status" value="1"/>
</dbReference>
<dbReference type="EMBL" id="OX365700">
    <property type="protein sequence ID" value="CAI4030086.1"/>
    <property type="molecule type" value="Genomic_DNA"/>
</dbReference>